<evidence type="ECO:0000313" key="3">
    <source>
        <dbReference type="EMBL" id="CAD5206324.1"/>
    </source>
</evidence>
<dbReference type="InterPro" id="IPR022049">
    <property type="entry name" value="FAM69_kinase_dom"/>
</dbReference>
<evidence type="ECO:0000313" key="4">
    <source>
        <dbReference type="Proteomes" id="UP000614601"/>
    </source>
</evidence>
<dbReference type="PANTHER" id="PTHR21093">
    <property type="entry name" value="DIVERGENT PROTEIN KINASE DOMAIN 1C-RELATED"/>
    <property type="match status" value="1"/>
</dbReference>
<dbReference type="Proteomes" id="UP000783686">
    <property type="component" value="Unassembled WGS sequence"/>
</dbReference>
<accession>A0A811JSA9</accession>
<dbReference type="Proteomes" id="UP000614601">
    <property type="component" value="Unassembled WGS sequence"/>
</dbReference>
<reference evidence="3" key="1">
    <citation type="submission" date="2020-09" db="EMBL/GenBank/DDBJ databases">
        <authorList>
            <person name="Kikuchi T."/>
        </authorList>
    </citation>
    <scope>NUCLEOTIDE SEQUENCE</scope>
    <source>
        <strain evidence="3">SH1</strain>
    </source>
</reference>
<dbReference type="OrthoDB" id="8543887at2759"/>
<feature type="transmembrane region" description="Helical" evidence="1">
    <location>
        <begin position="52"/>
        <end position="69"/>
    </location>
</feature>
<keyword evidence="4" id="KW-1185">Reference proteome</keyword>
<organism evidence="3 4">
    <name type="scientific">Bursaphelenchus okinawaensis</name>
    <dbReference type="NCBI Taxonomy" id="465554"/>
    <lineage>
        <taxon>Eukaryota</taxon>
        <taxon>Metazoa</taxon>
        <taxon>Ecdysozoa</taxon>
        <taxon>Nematoda</taxon>
        <taxon>Chromadorea</taxon>
        <taxon>Rhabditida</taxon>
        <taxon>Tylenchina</taxon>
        <taxon>Tylenchomorpha</taxon>
        <taxon>Aphelenchoidea</taxon>
        <taxon>Aphelenchoididae</taxon>
        <taxon>Bursaphelenchus</taxon>
    </lineage>
</organism>
<dbReference type="EMBL" id="CAJFDH010000001">
    <property type="protein sequence ID" value="CAD5206324.1"/>
    <property type="molecule type" value="Genomic_DNA"/>
</dbReference>
<keyword evidence="1" id="KW-0472">Membrane</keyword>
<keyword evidence="1" id="KW-1133">Transmembrane helix</keyword>
<dbReference type="PANTHER" id="PTHR21093:SF2">
    <property type="entry name" value="DIVERGENT PROTEIN KINASE DOMAIN 1C"/>
    <property type="match status" value="1"/>
</dbReference>
<dbReference type="EMBL" id="CAJFCW020000001">
    <property type="protein sequence ID" value="CAG9081316.1"/>
    <property type="molecule type" value="Genomic_DNA"/>
</dbReference>
<evidence type="ECO:0000256" key="1">
    <source>
        <dbReference type="SAM" id="Phobius"/>
    </source>
</evidence>
<keyword evidence="1" id="KW-0812">Transmembrane</keyword>
<proteinExistence type="predicted"/>
<dbReference type="AlphaFoldDB" id="A0A811JSA9"/>
<dbReference type="Pfam" id="PF12260">
    <property type="entry name" value="PIP49_C"/>
    <property type="match status" value="1"/>
</dbReference>
<feature type="domain" description="FAM69 protein-kinase" evidence="2">
    <location>
        <begin position="216"/>
        <end position="372"/>
    </location>
</feature>
<comment type="caution">
    <text evidence="3">The sequence shown here is derived from an EMBL/GenBank/DDBJ whole genome shotgun (WGS) entry which is preliminary data.</text>
</comment>
<name>A0A811JSA9_9BILA</name>
<sequence>MRYNNVANNRVDSTDEEGDEALDEALIDLCCCVSSKNDSCCSIILSSNLGRFCLVMTALLFVCALIFAFPTGSNKVASDVLIPKTAQNRGQNILTSLCEDYANHKLSGDLCPTICNKRNWTLSDLQTGANKVVLKITSGSQNLVLKSTKDTFSQFELLGPGIDEEELVKTIVKLVNERIGFDWPENYRNHLMKHLWNGYDQKKTEPQLSQADRDSLWTLLDQDEFITFKLLPLSRVTTKVQGNCGHFYAVDSLLPFKMKGYYMGLKAKILVHLMGTLKLFYEFLNEPLQWCDVKFENLGLSANYPKRFVVMDSDMLYTESRLNRILTSRKCKKDDDCKYFDCHATCNNGTGTCSERVNDNVDVFCDKLITRLFGTYWSKSNHYLSACHDKSGNRTKRLDDLRLVWSWSLSDV</sequence>
<evidence type="ECO:0000259" key="2">
    <source>
        <dbReference type="Pfam" id="PF12260"/>
    </source>
</evidence>
<gene>
    <name evidence="3" type="ORF">BOKJ2_LOCUS1008</name>
</gene>
<protein>
    <recommendedName>
        <fullName evidence="2">FAM69 protein-kinase domain-containing protein</fullName>
    </recommendedName>
</protein>